<protein>
    <submittedName>
        <fullName evidence="1">Uncharacterized protein</fullName>
    </submittedName>
</protein>
<evidence type="ECO:0000313" key="2">
    <source>
        <dbReference type="Proteomes" id="UP001552299"/>
    </source>
</evidence>
<organism evidence="1 2">
    <name type="scientific">Dendrobium thyrsiflorum</name>
    <name type="common">Pinecone-like raceme dendrobium</name>
    <name type="synonym">Orchid</name>
    <dbReference type="NCBI Taxonomy" id="117978"/>
    <lineage>
        <taxon>Eukaryota</taxon>
        <taxon>Viridiplantae</taxon>
        <taxon>Streptophyta</taxon>
        <taxon>Embryophyta</taxon>
        <taxon>Tracheophyta</taxon>
        <taxon>Spermatophyta</taxon>
        <taxon>Magnoliopsida</taxon>
        <taxon>Liliopsida</taxon>
        <taxon>Asparagales</taxon>
        <taxon>Orchidaceae</taxon>
        <taxon>Epidendroideae</taxon>
        <taxon>Malaxideae</taxon>
        <taxon>Dendrobiinae</taxon>
        <taxon>Dendrobium</taxon>
    </lineage>
</organism>
<dbReference type="Proteomes" id="UP001552299">
    <property type="component" value="Unassembled WGS sequence"/>
</dbReference>
<keyword evidence="2" id="KW-1185">Reference proteome</keyword>
<sequence length="210" mass="21769">MSSSSALSPSPSLPLPPPPLPPIPPFVPFLSHPLPLPSTLLKPLHAIAIRSAATASTSLLISLHPRLVLSAAAASSASPSTSLFPYAIRLLLHPSFPIPPSSFSWNSLLRLLAFSPTLKPLTLSLFLLMLLHSSPPPTTAPSLSSSKHALTSSPYVSAPRFTHTSSSSASPPTHSSPTVSYTSTAPVVSFNSLASCLTICPTAPKFPGTS</sequence>
<dbReference type="AlphaFoldDB" id="A0ABD0V0N7"/>
<dbReference type="EMBL" id="JANQDX010000011">
    <property type="protein sequence ID" value="KAL0915883.1"/>
    <property type="molecule type" value="Genomic_DNA"/>
</dbReference>
<comment type="caution">
    <text evidence="1">The sequence shown here is derived from an EMBL/GenBank/DDBJ whole genome shotgun (WGS) entry which is preliminary data.</text>
</comment>
<proteinExistence type="predicted"/>
<evidence type="ECO:0000313" key="1">
    <source>
        <dbReference type="EMBL" id="KAL0915883.1"/>
    </source>
</evidence>
<reference evidence="1 2" key="1">
    <citation type="journal article" date="2024" name="Plant Biotechnol. J.">
        <title>Dendrobium thyrsiflorum genome and its molecular insights into genes involved in important horticultural traits.</title>
        <authorList>
            <person name="Chen B."/>
            <person name="Wang J.Y."/>
            <person name="Zheng P.J."/>
            <person name="Li K.L."/>
            <person name="Liang Y.M."/>
            <person name="Chen X.F."/>
            <person name="Zhang C."/>
            <person name="Zhao X."/>
            <person name="He X."/>
            <person name="Zhang G.Q."/>
            <person name="Liu Z.J."/>
            <person name="Xu Q."/>
        </authorList>
    </citation>
    <scope>NUCLEOTIDE SEQUENCE [LARGE SCALE GENOMIC DNA]</scope>
    <source>
        <strain evidence="1">GZMU011</strain>
    </source>
</reference>
<gene>
    <name evidence="1" type="ORF">M5K25_013348</name>
</gene>
<name>A0ABD0V0N7_DENTH</name>
<accession>A0ABD0V0N7</accession>